<gene>
    <name evidence="1" type="primary">ga04731</name>
    <name evidence="1" type="ORF">PR202_ga04731</name>
</gene>
<dbReference type="AlphaFoldDB" id="A0AAV5BSD0"/>
<accession>A0AAV5BSD0</accession>
<dbReference type="Proteomes" id="UP001054889">
    <property type="component" value="Unassembled WGS sequence"/>
</dbReference>
<dbReference type="EMBL" id="BQKI01000002">
    <property type="protein sequence ID" value="GJM88645.1"/>
    <property type="molecule type" value="Genomic_DNA"/>
</dbReference>
<protein>
    <submittedName>
        <fullName evidence="1">Uncharacterized protein</fullName>
    </submittedName>
</protein>
<reference evidence="1" key="2">
    <citation type="submission" date="2021-12" db="EMBL/GenBank/DDBJ databases">
        <title>Resequencing data analysis of finger millet.</title>
        <authorList>
            <person name="Hatakeyama M."/>
            <person name="Aluri S."/>
            <person name="Balachadran M.T."/>
            <person name="Sivarajan S.R."/>
            <person name="Poveda L."/>
            <person name="Shimizu-Inatsugi R."/>
            <person name="Schlapbach R."/>
            <person name="Sreeman S.M."/>
            <person name="Shimizu K.K."/>
        </authorList>
    </citation>
    <scope>NUCLEOTIDE SEQUENCE</scope>
</reference>
<sequence length="134" mass="14111">MYGHATANAAVATAQAFSGSASSVAMRPPGAPMLALPGPPGSSGAVIGADPFAASAVVPPPMYVQMSDLQTKQQLLTEEQMVWQRYGRNGMQGPGALATLEQRPHHHQQMPHGGQNSLRSPKLVGSKMWFSTVF</sequence>
<proteinExistence type="predicted"/>
<comment type="caution">
    <text evidence="1">The sequence shown here is derived from an EMBL/GenBank/DDBJ whole genome shotgun (WGS) entry which is preliminary data.</text>
</comment>
<evidence type="ECO:0000313" key="1">
    <source>
        <dbReference type="EMBL" id="GJM88645.1"/>
    </source>
</evidence>
<keyword evidence="2" id="KW-1185">Reference proteome</keyword>
<organism evidence="1 2">
    <name type="scientific">Eleusine coracana subsp. coracana</name>
    <dbReference type="NCBI Taxonomy" id="191504"/>
    <lineage>
        <taxon>Eukaryota</taxon>
        <taxon>Viridiplantae</taxon>
        <taxon>Streptophyta</taxon>
        <taxon>Embryophyta</taxon>
        <taxon>Tracheophyta</taxon>
        <taxon>Spermatophyta</taxon>
        <taxon>Magnoliopsida</taxon>
        <taxon>Liliopsida</taxon>
        <taxon>Poales</taxon>
        <taxon>Poaceae</taxon>
        <taxon>PACMAD clade</taxon>
        <taxon>Chloridoideae</taxon>
        <taxon>Cynodonteae</taxon>
        <taxon>Eleusininae</taxon>
        <taxon>Eleusine</taxon>
    </lineage>
</organism>
<name>A0AAV5BSD0_ELECO</name>
<reference evidence="1" key="1">
    <citation type="journal article" date="2018" name="DNA Res.">
        <title>Multiple hybrid de novo genome assembly of finger millet, an orphan allotetraploid crop.</title>
        <authorList>
            <person name="Hatakeyama M."/>
            <person name="Aluri S."/>
            <person name="Balachadran M.T."/>
            <person name="Sivarajan S.R."/>
            <person name="Patrignani A."/>
            <person name="Gruter S."/>
            <person name="Poveda L."/>
            <person name="Shimizu-Inatsugi R."/>
            <person name="Baeten J."/>
            <person name="Francoijs K.J."/>
            <person name="Nataraja K.N."/>
            <person name="Reddy Y.A.N."/>
            <person name="Phadnis S."/>
            <person name="Ravikumar R.L."/>
            <person name="Schlapbach R."/>
            <person name="Sreeman S.M."/>
            <person name="Shimizu K.K."/>
        </authorList>
    </citation>
    <scope>NUCLEOTIDE SEQUENCE</scope>
</reference>
<evidence type="ECO:0000313" key="2">
    <source>
        <dbReference type="Proteomes" id="UP001054889"/>
    </source>
</evidence>